<dbReference type="InterPro" id="IPR005630">
    <property type="entry name" value="Terpene_synthase_metal-bd"/>
</dbReference>
<dbReference type="Pfam" id="PF03936">
    <property type="entry name" value="Terpene_synth_C"/>
    <property type="match status" value="1"/>
</dbReference>
<dbReference type="FunFam" id="1.50.10.130:FF:000001">
    <property type="entry name" value="Isoprene synthase, chloroplastic"/>
    <property type="match status" value="1"/>
</dbReference>
<dbReference type="InterPro" id="IPR036965">
    <property type="entry name" value="Terpene_synth_N_sf"/>
</dbReference>
<dbReference type="Gene3D" id="1.10.600.10">
    <property type="entry name" value="Farnesyl Diphosphate Synthase"/>
    <property type="match status" value="1"/>
</dbReference>
<dbReference type="PANTHER" id="PTHR31225">
    <property type="entry name" value="OS04G0344100 PROTEIN-RELATED"/>
    <property type="match status" value="1"/>
</dbReference>
<sequence length="563" mass="65523">MESCLSVSSAPPPKKNIQEPVRPNGNFHKSVWGDHFVKYASNSEQINDGVDKQHKQLKEELRKKLVVNVNIERAEEQLKLIDAIQRLGVAYHFRTEIASVLNNQLEFWNNKVDDDDLYMTSLRFRLLRQQGYNVSCAVFEKFKNIDGRFNECLTDDVRGLLSLYESTHMRVHKEDILEEALEFTVAQLEQVIKSSLSDKVLLSQVVHALNIPIRKSLTRLEARYFISVYEQDKSCNETLLKFSKLDFNILQKLHQQEVADLTLWWKNLNVSEKVPYARDRLVECYFWALAEYFEPQYSRARKMSGKITALISLIDDTYDSYGTFEELALFTDAAQRWDINAIDQLPEYMRPIFRELIYLYNAMEEELLNDGISYRVEYAKQSVIQMITAYNDEAIWYHNNYVPTFEEYLKVALVSSGYRMLPTNSFVGMGKTEVPHQAFDWVSNNPLMVKASTIIARLDNDKVGHEHEQDRGHVASGVECYMKQYGATKEEVVVEFNKRISSAWKDINQECLHPLPVPMHLLERVLNLVRFVTLFYKNGDMYTNSNTHMKEFISSLLVESIPS</sequence>
<dbReference type="SUPFAM" id="SSF48576">
    <property type="entry name" value="Terpenoid synthases"/>
    <property type="match status" value="1"/>
</dbReference>
<evidence type="ECO:0000313" key="7">
    <source>
        <dbReference type="EMBL" id="AGB05616.1"/>
    </source>
</evidence>
<gene>
    <name evidence="7" type="primary">TPS7</name>
</gene>
<dbReference type="GO" id="GO:0000287">
    <property type="term" value="F:magnesium ion binding"/>
    <property type="evidence" value="ECO:0007669"/>
    <property type="project" value="InterPro"/>
</dbReference>
<proteinExistence type="evidence at transcript level"/>
<feature type="region of interest" description="Disordered" evidence="4">
    <location>
        <begin position="1"/>
        <end position="24"/>
    </location>
</feature>
<dbReference type="PANTHER" id="PTHR31225:SF221">
    <property type="entry name" value="(-)-GERMACRENE D SYNTHASE"/>
    <property type="match status" value="1"/>
</dbReference>
<dbReference type="FunFam" id="1.10.600.10:FF:000007">
    <property type="entry name" value="Isoprene synthase, chloroplastic"/>
    <property type="match status" value="1"/>
</dbReference>
<evidence type="ECO:0000256" key="2">
    <source>
        <dbReference type="ARBA" id="ARBA00022723"/>
    </source>
</evidence>
<keyword evidence="2" id="KW-0479">Metal-binding</keyword>
<reference evidence="7" key="1">
    <citation type="submission" date="2012-08" db="EMBL/GenBank/DDBJ databases">
        <authorList>
            <person name="Yeo Y.-S."/>
            <person name="Nybo S.E."/>
            <person name="Chappell J."/>
        </authorList>
    </citation>
    <scope>NUCLEOTIDE SEQUENCE</scope>
</reference>
<dbReference type="InterPro" id="IPR034741">
    <property type="entry name" value="Terpene_cyclase-like_1_C"/>
</dbReference>
<accession>L0HLH2</accession>
<dbReference type="CDD" id="cd00684">
    <property type="entry name" value="Terpene_cyclase_plant_C1"/>
    <property type="match status" value="1"/>
</dbReference>
<evidence type="ECO:0000259" key="5">
    <source>
        <dbReference type="Pfam" id="PF01397"/>
    </source>
</evidence>
<dbReference type="GO" id="GO:0010333">
    <property type="term" value="F:terpene synthase activity"/>
    <property type="evidence" value="ECO:0007669"/>
    <property type="project" value="InterPro"/>
</dbReference>
<name>L0HLH2_VALOF</name>
<dbReference type="BRENDA" id="4.2.3.60">
    <property type="organism ID" value="13175"/>
</dbReference>
<evidence type="ECO:0000256" key="4">
    <source>
        <dbReference type="SAM" id="MobiDB-lite"/>
    </source>
</evidence>
<feature type="domain" description="Terpene synthase N-terminal" evidence="5">
    <location>
        <begin position="31"/>
        <end position="209"/>
    </location>
</feature>
<dbReference type="SFLD" id="SFLDS00005">
    <property type="entry name" value="Isoprenoid_Synthase_Type_I"/>
    <property type="match status" value="1"/>
</dbReference>
<feature type="domain" description="Terpene synthase metal-binding" evidence="6">
    <location>
        <begin position="266"/>
        <end position="506"/>
    </location>
</feature>
<dbReference type="Pfam" id="PF01397">
    <property type="entry name" value="Terpene_synth"/>
    <property type="match status" value="1"/>
</dbReference>
<dbReference type="SFLD" id="SFLDG01019">
    <property type="entry name" value="Terpene_Cyclase_Like_1_C_Termi"/>
    <property type="match status" value="1"/>
</dbReference>
<protein>
    <submittedName>
        <fullName evidence="7">Sesquiterpene synthase 7</fullName>
    </submittedName>
</protein>
<dbReference type="InterPro" id="IPR008930">
    <property type="entry name" value="Terpenoid_cyclase/PrenylTrfase"/>
</dbReference>
<dbReference type="AlphaFoldDB" id="L0HLH2"/>
<dbReference type="InterPro" id="IPR050148">
    <property type="entry name" value="Terpene_synthase-like"/>
</dbReference>
<dbReference type="Gene3D" id="1.50.10.130">
    <property type="entry name" value="Terpene synthase, N-terminal domain"/>
    <property type="match status" value="1"/>
</dbReference>
<dbReference type="InterPro" id="IPR001906">
    <property type="entry name" value="Terpene_synth_N"/>
</dbReference>
<comment type="cofactor">
    <cofactor evidence="1">
        <name>Mg(2+)</name>
        <dbReference type="ChEBI" id="CHEBI:18420"/>
    </cofactor>
</comment>
<dbReference type="InterPro" id="IPR044814">
    <property type="entry name" value="Terpene_cyclase_plant_C1"/>
</dbReference>
<evidence type="ECO:0000259" key="6">
    <source>
        <dbReference type="Pfam" id="PF03936"/>
    </source>
</evidence>
<dbReference type="InterPro" id="IPR008949">
    <property type="entry name" value="Isoprenoid_synthase_dom_sf"/>
</dbReference>
<evidence type="ECO:0000256" key="3">
    <source>
        <dbReference type="ARBA" id="ARBA00023239"/>
    </source>
</evidence>
<evidence type="ECO:0000256" key="1">
    <source>
        <dbReference type="ARBA" id="ARBA00001946"/>
    </source>
</evidence>
<dbReference type="EMBL" id="JX494705">
    <property type="protein sequence ID" value="AGB05616.1"/>
    <property type="molecule type" value="mRNA"/>
</dbReference>
<dbReference type="GO" id="GO:0016102">
    <property type="term" value="P:diterpenoid biosynthetic process"/>
    <property type="evidence" value="ECO:0007669"/>
    <property type="project" value="InterPro"/>
</dbReference>
<dbReference type="SUPFAM" id="SSF48239">
    <property type="entry name" value="Terpenoid cyclases/Protein prenyltransferases"/>
    <property type="match status" value="1"/>
</dbReference>
<reference evidence="7" key="2">
    <citation type="journal article" date="2013" name="J. Biol. Chem.">
        <title>Functional identification of valerena-1,10-diene synthase, a terpene synthase catalyzing a unique chemical cascade in the biosynthesis of biologically active sesquiterpenes in Valeriana officinalis.</title>
        <authorList>
            <person name="Yeo Y.S."/>
            <person name="Nybo S.E."/>
            <person name="Chittiboyina A.G."/>
            <person name="Weerasooriya A.D."/>
            <person name="Wang Y.H."/>
            <person name="Gongora-Castillo E."/>
            <person name="Vaillancourt B."/>
            <person name="Buell C.R."/>
            <person name="DellaPenna D."/>
            <person name="Celiz M.D."/>
            <person name="Jones A.D."/>
            <person name="Wurtele E.S."/>
            <person name="Ransom N."/>
            <person name="Dudareva N."/>
            <person name="Shaaban K.A."/>
            <person name="Tibrewal N."/>
            <person name="Chandra S."/>
            <person name="Smillie T."/>
            <person name="Khan I.A."/>
            <person name="Coates R.M."/>
            <person name="Watt D.S."/>
            <person name="Chappell J."/>
        </authorList>
    </citation>
    <scope>NUCLEOTIDE SEQUENCE</scope>
</reference>
<organism evidence="7">
    <name type="scientific">Valeriana officinalis</name>
    <name type="common">Valerian</name>
    <name type="synonym">Garden heliotrope</name>
    <dbReference type="NCBI Taxonomy" id="19953"/>
    <lineage>
        <taxon>Eukaryota</taxon>
        <taxon>Viridiplantae</taxon>
        <taxon>Streptophyta</taxon>
        <taxon>Embryophyta</taxon>
        <taxon>Tracheophyta</taxon>
        <taxon>Spermatophyta</taxon>
        <taxon>Magnoliopsida</taxon>
        <taxon>eudicotyledons</taxon>
        <taxon>Gunneridae</taxon>
        <taxon>Pentapetalae</taxon>
        <taxon>asterids</taxon>
        <taxon>campanulids</taxon>
        <taxon>Dipsacales</taxon>
        <taxon>Caprifoliaceae</taxon>
        <taxon>Valeriana</taxon>
    </lineage>
</organism>
<keyword evidence="3" id="KW-0456">Lyase</keyword>